<name>A0ABQ9SDX9_9PEZI</name>
<evidence type="ECO:0000313" key="2">
    <source>
        <dbReference type="EMBL" id="KAK1533715.1"/>
    </source>
</evidence>
<organism evidence="2 3">
    <name type="scientific">Colletotrichum paranaense</name>
    <dbReference type="NCBI Taxonomy" id="1914294"/>
    <lineage>
        <taxon>Eukaryota</taxon>
        <taxon>Fungi</taxon>
        <taxon>Dikarya</taxon>
        <taxon>Ascomycota</taxon>
        <taxon>Pezizomycotina</taxon>
        <taxon>Sordariomycetes</taxon>
        <taxon>Hypocreomycetidae</taxon>
        <taxon>Glomerellales</taxon>
        <taxon>Glomerellaceae</taxon>
        <taxon>Colletotrichum</taxon>
        <taxon>Colletotrichum acutatum species complex</taxon>
    </lineage>
</organism>
<dbReference type="GeneID" id="85378583"/>
<dbReference type="EMBL" id="MOPA01000008">
    <property type="protein sequence ID" value="KAK1533715.1"/>
    <property type="molecule type" value="Genomic_DNA"/>
</dbReference>
<keyword evidence="3" id="KW-1185">Reference proteome</keyword>
<evidence type="ECO:0000313" key="3">
    <source>
        <dbReference type="Proteomes" id="UP001241169"/>
    </source>
</evidence>
<evidence type="ECO:0000256" key="1">
    <source>
        <dbReference type="SAM" id="MobiDB-lite"/>
    </source>
</evidence>
<proteinExistence type="predicted"/>
<dbReference type="Proteomes" id="UP001241169">
    <property type="component" value="Unassembled WGS sequence"/>
</dbReference>
<feature type="region of interest" description="Disordered" evidence="1">
    <location>
        <begin position="1"/>
        <end position="43"/>
    </location>
</feature>
<sequence>MPQGGRVRHSQPQNHTPLEPPAQSQLPSNDIPSPPPICRRHGARIASNSPTIGLIVGFKGSAQASHVPSGAKRPQSAASAVRSALLVKSSGRKGGMEEERVERRFCDRSHSTLIRGIGPNVAGLGCP</sequence>
<dbReference type="RefSeq" id="XP_060346866.1">
    <property type="nucleotide sequence ID" value="XM_060494684.1"/>
</dbReference>
<protein>
    <submittedName>
        <fullName evidence="2">Uncharacterized protein</fullName>
    </submittedName>
</protein>
<feature type="compositionally biased region" description="Polar residues" evidence="1">
    <location>
        <begin position="10"/>
        <end position="31"/>
    </location>
</feature>
<comment type="caution">
    <text evidence="2">The sequence shown here is derived from an EMBL/GenBank/DDBJ whole genome shotgun (WGS) entry which is preliminary data.</text>
</comment>
<accession>A0ABQ9SDX9</accession>
<gene>
    <name evidence="2" type="ORF">CPAR01_10423</name>
</gene>
<reference evidence="2 3" key="1">
    <citation type="submission" date="2016-10" db="EMBL/GenBank/DDBJ databases">
        <title>The genome sequence of Colletotrichum fioriniae PJ7.</title>
        <authorList>
            <person name="Baroncelli R."/>
        </authorList>
    </citation>
    <scope>NUCLEOTIDE SEQUENCE [LARGE SCALE GENOMIC DNA]</scope>
    <source>
        <strain evidence="2 3">IMI 384185</strain>
    </source>
</reference>